<dbReference type="Pfam" id="PF15496">
    <property type="entry name" value="DUF4646"/>
    <property type="match status" value="1"/>
</dbReference>
<reference evidence="2 3" key="1">
    <citation type="journal article" date="2019" name="New Phytol.">
        <title>Comparative genomics reveals unique wood-decay strategies and fruiting body development in the Schizophyllaceae.</title>
        <authorList>
            <person name="Almasi E."/>
            <person name="Sahu N."/>
            <person name="Krizsan K."/>
            <person name="Balint B."/>
            <person name="Kovacs G.M."/>
            <person name="Kiss B."/>
            <person name="Cseklye J."/>
            <person name="Drula E."/>
            <person name="Henrissat B."/>
            <person name="Nagy I."/>
            <person name="Chovatia M."/>
            <person name="Adam C."/>
            <person name="LaButti K."/>
            <person name="Lipzen A."/>
            <person name="Riley R."/>
            <person name="Grigoriev I.V."/>
            <person name="Nagy L.G."/>
        </authorList>
    </citation>
    <scope>NUCLEOTIDE SEQUENCE [LARGE SCALE GENOMIC DNA]</scope>
    <source>
        <strain evidence="2 3">NL-1724</strain>
    </source>
</reference>
<evidence type="ECO:0000256" key="1">
    <source>
        <dbReference type="SAM" id="MobiDB-lite"/>
    </source>
</evidence>
<feature type="region of interest" description="Disordered" evidence="1">
    <location>
        <begin position="1"/>
        <end position="109"/>
    </location>
</feature>
<feature type="compositionally biased region" description="Basic residues" evidence="1">
    <location>
        <begin position="77"/>
        <end position="86"/>
    </location>
</feature>
<sequence>MHAPPAYDEESYHPVPDSEPSSQPAASPYSQSSSSPYSQPSSSLYSQPSSLSPYQQAPIAAPSSHFQQAPAAFPSSRRSRHGRHTSTRGSTDSPAPVRGTPACFSHQAPPSLPYPDFQPTFLIANGDGEHIHKGFPIAVPPSTAYPHPFESHGVLEVDWRTFLEDILSIAALSDEQRSRASLPIVAFIPIVNVVVREGLKGIMKSRKVHPICKLLHTWNHHYFNSRRMEVILMQGNARIDQESAPLPKGSEKEGYTAAGSNLNFDTKDKTFRLVVRAISQPSC</sequence>
<dbReference type="OrthoDB" id="5314275at2759"/>
<organism evidence="2 3">
    <name type="scientific">Schizophyllum amplum</name>
    <dbReference type="NCBI Taxonomy" id="97359"/>
    <lineage>
        <taxon>Eukaryota</taxon>
        <taxon>Fungi</taxon>
        <taxon>Dikarya</taxon>
        <taxon>Basidiomycota</taxon>
        <taxon>Agaricomycotina</taxon>
        <taxon>Agaricomycetes</taxon>
        <taxon>Agaricomycetidae</taxon>
        <taxon>Agaricales</taxon>
        <taxon>Schizophyllaceae</taxon>
        <taxon>Schizophyllum</taxon>
    </lineage>
</organism>
<dbReference type="STRING" id="97359.A0A550C6B4"/>
<feature type="compositionally biased region" description="Low complexity" evidence="1">
    <location>
        <begin position="20"/>
        <end position="58"/>
    </location>
</feature>
<evidence type="ECO:0000313" key="2">
    <source>
        <dbReference type="EMBL" id="TRM60351.1"/>
    </source>
</evidence>
<dbReference type="Proteomes" id="UP000320762">
    <property type="component" value="Unassembled WGS sequence"/>
</dbReference>
<accession>A0A550C6B4</accession>
<keyword evidence="3" id="KW-1185">Reference proteome</keyword>
<evidence type="ECO:0000313" key="3">
    <source>
        <dbReference type="Proteomes" id="UP000320762"/>
    </source>
</evidence>
<dbReference type="EMBL" id="VDMD01000022">
    <property type="protein sequence ID" value="TRM60351.1"/>
    <property type="molecule type" value="Genomic_DNA"/>
</dbReference>
<name>A0A550C6B4_9AGAR</name>
<proteinExistence type="predicted"/>
<protein>
    <submittedName>
        <fullName evidence="2">Uncharacterized protein</fullName>
    </submittedName>
</protein>
<dbReference type="InterPro" id="IPR028018">
    <property type="entry name" value="DUF4646"/>
</dbReference>
<dbReference type="AlphaFoldDB" id="A0A550C6B4"/>
<gene>
    <name evidence="2" type="ORF">BD626DRAFT_407486</name>
</gene>
<comment type="caution">
    <text evidence="2">The sequence shown here is derived from an EMBL/GenBank/DDBJ whole genome shotgun (WGS) entry which is preliminary data.</text>
</comment>